<dbReference type="Pfam" id="PF09801">
    <property type="entry name" value="SYS1"/>
    <property type="match status" value="1"/>
</dbReference>
<dbReference type="HOGENOM" id="CLU_081382_1_0_1"/>
<dbReference type="RefSeq" id="XP_003688284.1">
    <property type="nucleotide sequence ID" value="XM_003688236.1"/>
</dbReference>
<keyword evidence="6 9" id="KW-1133">Transmembrane helix</keyword>
<evidence type="ECO:0000256" key="2">
    <source>
        <dbReference type="ARBA" id="ARBA00008160"/>
    </source>
</evidence>
<dbReference type="GO" id="GO:0005829">
    <property type="term" value="C:cytosol"/>
    <property type="evidence" value="ECO:0007669"/>
    <property type="project" value="GOC"/>
</dbReference>
<evidence type="ECO:0008006" key="12">
    <source>
        <dbReference type="Google" id="ProtNLM"/>
    </source>
</evidence>
<evidence type="ECO:0000256" key="5">
    <source>
        <dbReference type="ARBA" id="ARBA00022927"/>
    </source>
</evidence>
<dbReference type="OrthoDB" id="542931at2759"/>
<dbReference type="GO" id="GO:0043001">
    <property type="term" value="P:Golgi to plasma membrane protein transport"/>
    <property type="evidence" value="ECO:0007669"/>
    <property type="project" value="EnsemblFungi"/>
</dbReference>
<keyword evidence="11" id="KW-1185">Reference proteome</keyword>
<dbReference type="GO" id="GO:0000139">
    <property type="term" value="C:Golgi membrane"/>
    <property type="evidence" value="ECO:0007669"/>
    <property type="project" value="UniProtKB-SubCell"/>
</dbReference>
<evidence type="ECO:0000313" key="11">
    <source>
        <dbReference type="Proteomes" id="UP000005666"/>
    </source>
</evidence>
<evidence type="ECO:0000313" key="10">
    <source>
        <dbReference type="EMBL" id="CCE65850.1"/>
    </source>
</evidence>
<dbReference type="GO" id="GO:0006895">
    <property type="term" value="P:Golgi to endosome transport"/>
    <property type="evidence" value="ECO:0007669"/>
    <property type="project" value="EnsemblFungi"/>
</dbReference>
<comment type="similarity">
    <text evidence="2">Belongs to the SYS1 family.</text>
</comment>
<name>G8C122_TETPH</name>
<dbReference type="AlphaFoldDB" id="G8C122"/>
<evidence type="ECO:0000256" key="4">
    <source>
        <dbReference type="ARBA" id="ARBA00022692"/>
    </source>
</evidence>
<dbReference type="KEGG" id="tpf:TPHA_0N00690"/>
<keyword evidence="8 9" id="KW-0472">Membrane</keyword>
<dbReference type="EMBL" id="HE612869">
    <property type="protein sequence ID" value="CCE65850.1"/>
    <property type="molecule type" value="Genomic_DNA"/>
</dbReference>
<evidence type="ECO:0000256" key="6">
    <source>
        <dbReference type="ARBA" id="ARBA00022989"/>
    </source>
</evidence>
<feature type="transmembrane region" description="Helical" evidence="9">
    <location>
        <begin position="78"/>
        <end position="99"/>
    </location>
</feature>
<dbReference type="OMA" id="EYEMVGM"/>
<gene>
    <name evidence="10" type="primary">TPHA0N00690</name>
    <name evidence="10" type="ordered locus">TPHA_0N00690</name>
</gene>
<evidence type="ECO:0000256" key="9">
    <source>
        <dbReference type="SAM" id="Phobius"/>
    </source>
</evidence>
<feature type="transmembrane region" description="Helical" evidence="9">
    <location>
        <begin position="132"/>
        <end position="152"/>
    </location>
</feature>
<sequence>MIMTRRFLHLLRDLRPSSVFKEDSMSPRKITVQIILLQLFYYFTAAVLFYLWGTVYGFKLEIKEWLFSWTAIDYANSVGLSIIMLWLVDALICVMFLTIIVGRSKLAWDFAITIHAINLIVVYFYSGSWPSFQWVILQILSSLILIFLGTWFTRWKELRETFFDGLLDSSIDTSDNIRQSDNNAIEMKDLEAQR</sequence>
<organism evidence="10 11">
    <name type="scientific">Tetrapisispora phaffii (strain ATCC 24235 / CBS 4417 / NBRC 1672 / NRRL Y-8282 / UCD 70-5)</name>
    <name type="common">Yeast</name>
    <name type="synonym">Fabospora phaffii</name>
    <dbReference type="NCBI Taxonomy" id="1071381"/>
    <lineage>
        <taxon>Eukaryota</taxon>
        <taxon>Fungi</taxon>
        <taxon>Dikarya</taxon>
        <taxon>Ascomycota</taxon>
        <taxon>Saccharomycotina</taxon>
        <taxon>Saccharomycetes</taxon>
        <taxon>Saccharomycetales</taxon>
        <taxon>Saccharomycetaceae</taxon>
        <taxon>Tetrapisispora</taxon>
    </lineage>
</organism>
<protein>
    <recommendedName>
        <fullName evidence="12">Protein SYS1</fullName>
    </recommendedName>
</protein>
<dbReference type="STRING" id="1071381.G8C122"/>
<keyword evidence="5" id="KW-0653">Protein transport</keyword>
<dbReference type="InterPro" id="IPR019185">
    <property type="entry name" value="Integral_membrane_SYS1-rel"/>
</dbReference>
<dbReference type="PANTHER" id="PTHR12952">
    <property type="entry name" value="SYS1"/>
    <property type="match status" value="1"/>
</dbReference>
<evidence type="ECO:0000256" key="3">
    <source>
        <dbReference type="ARBA" id="ARBA00022448"/>
    </source>
</evidence>
<keyword evidence="7" id="KW-0333">Golgi apparatus</keyword>
<comment type="subcellular location">
    <subcellularLocation>
        <location evidence="1">Golgi apparatus membrane</location>
        <topology evidence="1">Multi-pass membrane protein</topology>
    </subcellularLocation>
</comment>
<dbReference type="Proteomes" id="UP000005666">
    <property type="component" value="Chromosome 14"/>
</dbReference>
<dbReference type="GO" id="GO:0034067">
    <property type="term" value="P:protein localization to Golgi apparatus"/>
    <property type="evidence" value="ECO:0007669"/>
    <property type="project" value="EnsemblFungi"/>
</dbReference>
<accession>G8C122</accession>
<dbReference type="eggNOG" id="KOG4697">
    <property type="taxonomic scope" value="Eukaryota"/>
</dbReference>
<dbReference type="GO" id="GO:0005802">
    <property type="term" value="C:trans-Golgi network"/>
    <property type="evidence" value="ECO:0007669"/>
    <property type="project" value="EnsemblFungi"/>
</dbReference>
<proteinExistence type="inferred from homology"/>
<dbReference type="GeneID" id="11532094"/>
<dbReference type="PANTHER" id="PTHR12952:SF0">
    <property type="entry name" value="PROTEIN SYS1 HOMOLOG"/>
    <property type="match status" value="1"/>
</dbReference>
<keyword evidence="3" id="KW-0813">Transport</keyword>
<feature type="transmembrane region" description="Helical" evidence="9">
    <location>
        <begin position="34"/>
        <end position="58"/>
    </location>
</feature>
<keyword evidence="4 9" id="KW-0812">Transmembrane</keyword>
<evidence type="ECO:0000256" key="1">
    <source>
        <dbReference type="ARBA" id="ARBA00004653"/>
    </source>
</evidence>
<evidence type="ECO:0000256" key="7">
    <source>
        <dbReference type="ARBA" id="ARBA00023034"/>
    </source>
</evidence>
<feature type="transmembrane region" description="Helical" evidence="9">
    <location>
        <begin position="106"/>
        <end position="126"/>
    </location>
</feature>
<reference evidence="10 11" key="1">
    <citation type="journal article" date="2011" name="Proc. Natl. Acad. Sci. U.S.A.">
        <title>Evolutionary erosion of yeast sex chromosomes by mating-type switching accidents.</title>
        <authorList>
            <person name="Gordon J.L."/>
            <person name="Armisen D."/>
            <person name="Proux-Wera E."/>
            <person name="Oheigeartaigh S.S."/>
            <person name="Byrne K.P."/>
            <person name="Wolfe K.H."/>
        </authorList>
    </citation>
    <scope>NUCLEOTIDE SEQUENCE [LARGE SCALE GENOMIC DNA]</scope>
    <source>
        <strain evidence="11">ATCC 24235 / CBS 4417 / NBRC 1672 / NRRL Y-8282 / UCD 70-5</strain>
    </source>
</reference>
<evidence type="ECO:0000256" key="8">
    <source>
        <dbReference type="ARBA" id="ARBA00023136"/>
    </source>
</evidence>